<dbReference type="Pfam" id="PF20420">
    <property type="entry name" value="DUF6702"/>
    <property type="match status" value="1"/>
</dbReference>
<dbReference type="Proteomes" id="UP000317169">
    <property type="component" value="Unassembled WGS sequence"/>
</dbReference>
<gene>
    <name evidence="1" type="ORF">FKR84_09680</name>
</gene>
<dbReference type="AlphaFoldDB" id="A0A507ZMJ4"/>
<evidence type="ECO:0000313" key="2">
    <source>
        <dbReference type="Proteomes" id="UP000317169"/>
    </source>
</evidence>
<comment type="caution">
    <text evidence="1">The sequence shown here is derived from an EMBL/GenBank/DDBJ whole genome shotgun (WGS) entry which is preliminary data.</text>
</comment>
<keyword evidence="2" id="KW-1185">Reference proteome</keyword>
<dbReference type="EMBL" id="VIAR01000009">
    <property type="protein sequence ID" value="TQD37733.1"/>
    <property type="molecule type" value="Genomic_DNA"/>
</dbReference>
<proteinExistence type="predicted"/>
<organism evidence="1 2">
    <name type="scientific">Haloflavibacter putidus</name>
    <dbReference type="NCBI Taxonomy" id="2576776"/>
    <lineage>
        <taxon>Bacteria</taxon>
        <taxon>Pseudomonadati</taxon>
        <taxon>Bacteroidota</taxon>
        <taxon>Flavobacteriia</taxon>
        <taxon>Flavobacteriales</taxon>
        <taxon>Flavobacteriaceae</taxon>
        <taxon>Haloflavibacter</taxon>
    </lineage>
</organism>
<reference evidence="1 2" key="1">
    <citation type="submission" date="2019-06" db="EMBL/GenBank/DDBJ databases">
        <title>Flavibacter putida gen. nov., sp. nov., a novel marine bacterium of the family Flavobacteriaceae isolated from coastal seawater.</title>
        <authorList>
            <person name="Feng X."/>
        </authorList>
    </citation>
    <scope>NUCLEOTIDE SEQUENCE [LARGE SCALE GENOMIC DNA]</scope>
    <source>
        <strain evidence="1 2">PLHSN227</strain>
    </source>
</reference>
<dbReference type="InterPro" id="IPR046525">
    <property type="entry name" value="DUF6702"/>
</dbReference>
<evidence type="ECO:0000313" key="1">
    <source>
        <dbReference type="EMBL" id="TQD37733.1"/>
    </source>
</evidence>
<sequence length="165" mass="19591">MLQKSFVFSMVLPLMAFMGVHKFYLSVTEIEYIKEQKTLQVITRLFADDFEDVLQARYDQSVRLGKNVETTEVDKFIVRYFSDKLQIRLSDESLHLNFIGRRYEDDLIICYFEIEEVPNFKKLSITNDLLIELFPDQKNLVHFTKDKETESLMLLKDRTSGTIHF</sequence>
<accession>A0A507ZMJ4</accession>
<name>A0A507ZMJ4_9FLAO</name>
<dbReference type="RefSeq" id="WP_141422108.1">
    <property type="nucleotide sequence ID" value="NZ_VIAR01000009.1"/>
</dbReference>
<protein>
    <submittedName>
        <fullName evidence="1">Peptidase E</fullName>
    </submittedName>
</protein>
<dbReference type="OrthoDB" id="5735516at2"/>